<dbReference type="PANTHER" id="PTHR12110:SF41">
    <property type="entry name" value="INOSOSE DEHYDRATASE"/>
    <property type="match status" value="1"/>
</dbReference>
<protein>
    <submittedName>
        <fullName evidence="2">Sugar phosphate isomerase/epimerase</fullName>
    </submittedName>
</protein>
<evidence type="ECO:0000259" key="1">
    <source>
        <dbReference type="Pfam" id="PF01261"/>
    </source>
</evidence>
<dbReference type="Pfam" id="PF01261">
    <property type="entry name" value="AP_endonuc_2"/>
    <property type="match status" value="1"/>
</dbReference>
<dbReference type="SUPFAM" id="SSF51658">
    <property type="entry name" value="Xylose isomerase-like"/>
    <property type="match status" value="1"/>
</dbReference>
<dbReference type="InterPro" id="IPR036237">
    <property type="entry name" value="Xyl_isomerase-like_sf"/>
</dbReference>
<sequence length="260" mass="29249">MKLEQVAAITYTIRDHCQTESDFRKSMFKLAEIGYRAVQISTRPPIEEMKPSAILEACKDAGLTICATHEPSKTIVENPEASVEVLQRLNCKYTAFPHPGDIDLTNLAEIENLAKKLDHAGSVFRKAGQILTYHNHAIELIHLQDKTVLEHIYEKTDPANLMAELDTYWIHAAGCCMLDWSQKLKGRLPLLHLKDIGVLQKNQIGMMEIGAGNLDFKAIIAAAETAGCEWFIVEQDHCPGDPFDSLRKSFDYIRSELVTR</sequence>
<dbReference type="Proteomes" id="UP000525652">
    <property type="component" value="Unassembled WGS sequence"/>
</dbReference>
<dbReference type="RefSeq" id="WP_185691074.1">
    <property type="nucleotide sequence ID" value="NZ_JACHVA010000014.1"/>
</dbReference>
<dbReference type="AlphaFoldDB" id="A0A7X1AV72"/>
<dbReference type="EMBL" id="JACHVA010000014">
    <property type="protein sequence ID" value="MBC2600324.1"/>
    <property type="molecule type" value="Genomic_DNA"/>
</dbReference>
<dbReference type="Gene3D" id="3.20.20.150">
    <property type="entry name" value="Divalent-metal-dependent TIM barrel enzymes"/>
    <property type="match status" value="1"/>
</dbReference>
<feature type="domain" description="Xylose isomerase-like TIM barrel" evidence="1">
    <location>
        <begin position="30"/>
        <end position="255"/>
    </location>
</feature>
<keyword evidence="2" id="KW-0413">Isomerase</keyword>
<reference evidence="2 3" key="1">
    <citation type="submission" date="2020-07" db="EMBL/GenBank/DDBJ databases">
        <authorList>
            <person name="Feng X."/>
        </authorList>
    </citation>
    <scope>NUCLEOTIDE SEQUENCE [LARGE SCALE GENOMIC DNA]</scope>
    <source>
        <strain evidence="2 3">JCM14086</strain>
    </source>
</reference>
<gene>
    <name evidence="2" type="ORF">H5P30_00855</name>
</gene>
<dbReference type="InterPro" id="IPR050312">
    <property type="entry name" value="IolE/XylAMocC-like"/>
</dbReference>
<dbReference type="PANTHER" id="PTHR12110">
    <property type="entry name" value="HYDROXYPYRUVATE ISOMERASE"/>
    <property type="match status" value="1"/>
</dbReference>
<comment type="caution">
    <text evidence="2">The sequence shown here is derived from an EMBL/GenBank/DDBJ whole genome shotgun (WGS) entry which is preliminary data.</text>
</comment>
<keyword evidence="3" id="KW-1185">Reference proteome</keyword>
<dbReference type="InterPro" id="IPR013022">
    <property type="entry name" value="Xyl_isomerase-like_TIM-brl"/>
</dbReference>
<accession>A0A7X1AV72</accession>
<dbReference type="GO" id="GO:0016853">
    <property type="term" value="F:isomerase activity"/>
    <property type="evidence" value="ECO:0007669"/>
    <property type="project" value="UniProtKB-KW"/>
</dbReference>
<evidence type="ECO:0000313" key="3">
    <source>
        <dbReference type="Proteomes" id="UP000525652"/>
    </source>
</evidence>
<organism evidence="2 3">
    <name type="scientific">Puniceicoccus vermicola</name>
    <dbReference type="NCBI Taxonomy" id="388746"/>
    <lineage>
        <taxon>Bacteria</taxon>
        <taxon>Pseudomonadati</taxon>
        <taxon>Verrucomicrobiota</taxon>
        <taxon>Opitutia</taxon>
        <taxon>Puniceicoccales</taxon>
        <taxon>Puniceicoccaceae</taxon>
        <taxon>Puniceicoccus</taxon>
    </lineage>
</organism>
<name>A0A7X1AV72_9BACT</name>
<proteinExistence type="predicted"/>
<evidence type="ECO:0000313" key="2">
    <source>
        <dbReference type="EMBL" id="MBC2600324.1"/>
    </source>
</evidence>